<accession>A0A1X9YTV6</accession>
<evidence type="ECO:0000256" key="2">
    <source>
        <dbReference type="SAM" id="Phobius"/>
    </source>
</evidence>
<organism evidence="3 4">
    <name type="scientific">Pontibacter actiniarum</name>
    <dbReference type="NCBI Taxonomy" id="323450"/>
    <lineage>
        <taxon>Bacteria</taxon>
        <taxon>Pseudomonadati</taxon>
        <taxon>Bacteroidota</taxon>
        <taxon>Cytophagia</taxon>
        <taxon>Cytophagales</taxon>
        <taxon>Hymenobacteraceae</taxon>
        <taxon>Pontibacter</taxon>
    </lineage>
</organism>
<dbReference type="OrthoDB" id="854008at2"/>
<feature type="compositionally biased region" description="Polar residues" evidence="1">
    <location>
        <begin position="139"/>
        <end position="149"/>
    </location>
</feature>
<feature type="region of interest" description="Disordered" evidence="1">
    <location>
        <begin position="64"/>
        <end position="149"/>
    </location>
</feature>
<dbReference type="Proteomes" id="UP000266292">
    <property type="component" value="Chromosome"/>
</dbReference>
<evidence type="ECO:0008006" key="5">
    <source>
        <dbReference type="Google" id="ProtNLM"/>
    </source>
</evidence>
<dbReference type="STRING" id="709015.GCA_000472485_02678"/>
<evidence type="ECO:0000256" key="1">
    <source>
        <dbReference type="SAM" id="MobiDB-lite"/>
    </source>
</evidence>
<dbReference type="EMBL" id="CP021235">
    <property type="protein sequence ID" value="ARS36315.1"/>
    <property type="molecule type" value="Genomic_DNA"/>
</dbReference>
<dbReference type="Pfam" id="PF12732">
    <property type="entry name" value="YtxH"/>
    <property type="match status" value="1"/>
</dbReference>
<feature type="compositionally biased region" description="Basic and acidic residues" evidence="1">
    <location>
        <begin position="129"/>
        <end position="138"/>
    </location>
</feature>
<keyword evidence="2" id="KW-1133">Transmembrane helix</keyword>
<dbReference type="KEGG" id="pact:CA264_13205"/>
<feature type="compositionally biased region" description="Basic and acidic residues" evidence="1">
    <location>
        <begin position="64"/>
        <end position="73"/>
    </location>
</feature>
<dbReference type="InterPro" id="IPR024623">
    <property type="entry name" value="YtxH"/>
</dbReference>
<evidence type="ECO:0000313" key="4">
    <source>
        <dbReference type="Proteomes" id="UP000266292"/>
    </source>
</evidence>
<dbReference type="AlphaFoldDB" id="A0A1X9YTV6"/>
<feature type="compositionally biased region" description="Polar residues" evidence="1">
    <location>
        <begin position="85"/>
        <end position="98"/>
    </location>
</feature>
<feature type="transmembrane region" description="Helical" evidence="2">
    <location>
        <begin position="42"/>
        <end position="61"/>
    </location>
</feature>
<name>A0A1X9YTV6_9BACT</name>
<evidence type="ECO:0000313" key="3">
    <source>
        <dbReference type="EMBL" id="ARS36315.1"/>
    </source>
</evidence>
<proteinExistence type="predicted"/>
<feature type="compositionally biased region" description="Polar residues" evidence="1">
    <location>
        <begin position="8"/>
        <end position="28"/>
    </location>
</feature>
<protein>
    <recommendedName>
        <fullName evidence="5">YtxH domain-containing protein</fullName>
    </recommendedName>
</protein>
<gene>
    <name evidence="3" type="ORF">CA264_13205</name>
</gene>
<keyword evidence="4" id="KW-1185">Reference proteome</keyword>
<sequence length="149" mass="16026">MECRSLGENKSNYNTVSSVRQIRQQGTDYKSKKSKSSGGGQVIAGLAVGAAAGVIAGMLLAPEKGESMRKKVSEQASKLGDQVNKGYSSTRGKVNDWTSKMKGSKTDAHVNQAPNLQGEKQKSPYTDTNKWDAQEDRNMTNTARNTPGV</sequence>
<feature type="region of interest" description="Disordered" evidence="1">
    <location>
        <begin position="1"/>
        <end position="40"/>
    </location>
</feature>
<keyword evidence="2" id="KW-0472">Membrane</keyword>
<keyword evidence="2" id="KW-0812">Transmembrane</keyword>
<reference evidence="4" key="1">
    <citation type="submission" date="2017-05" db="EMBL/GenBank/DDBJ databases">
        <authorList>
            <person name="Ray J."/>
            <person name="Price M."/>
            <person name="Deutschbauer A."/>
        </authorList>
    </citation>
    <scope>NUCLEOTIDE SEQUENCE [LARGE SCALE GENOMIC DNA]</scope>
    <source>
        <strain evidence="4">DSM 19842</strain>
    </source>
</reference>